<evidence type="ECO:0000256" key="1">
    <source>
        <dbReference type="SAM" id="Phobius"/>
    </source>
</evidence>
<dbReference type="STRING" id="31965.AWH51_12670"/>
<organism evidence="2 3">
    <name type="scientific">Clavibacter tessellarius</name>
    <dbReference type="NCBI Taxonomy" id="31965"/>
    <lineage>
        <taxon>Bacteria</taxon>
        <taxon>Bacillati</taxon>
        <taxon>Actinomycetota</taxon>
        <taxon>Actinomycetes</taxon>
        <taxon>Micrococcales</taxon>
        <taxon>Microbacteriaceae</taxon>
        <taxon>Clavibacter</taxon>
    </lineage>
</organism>
<evidence type="ECO:0000313" key="3">
    <source>
        <dbReference type="Proteomes" id="UP000076218"/>
    </source>
</evidence>
<reference evidence="2 3" key="1">
    <citation type="submission" date="2016-01" db="EMBL/GenBank/DDBJ databases">
        <title>Draft genome sequence of Clavibacter michiganensis subsp. tessellarius DOAB 609.</title>
        <authorList>
            <person name="Tambong J.T."/>
        </authorList>
    </citation>
    <scope>NUCLEOTIDE SEQUENCE [LARGE SCALE GENOMIC DNA]</scope>
    <source>
        <strain evidence="2 3">DOAB 609</strain>
    </source>
</reference>
<feature type="transmembrane region" description="Helical" evidence="1">
    <location>
        <begin position="35"/>
        <end position="57"/>
    </location>
</feature>
<keyword evidence="1" id="KW-1133">Transmembrane helix</keyword>
<keyword evidence="1" id="KW-0472">Membrane</keyword>
<proteinExistence type="predicted"/>
<sequence length="100" mass="10934">MTSLLEDTPRWLLYAGLAAMLLVHMFVLSNRRHAWPGAVFPVAWVVLFAVLAGTGQPIGPREILSGAIVLGLLVFLWVSMRRSRAARIARGRERPAGEAG</sequence>
<accession>A0A154UZM9</accession>
<feature type="transmembrane region" description="Helical" evidence="1">
    <location>
        <begin position="63"/>
        <end position="80"/>
    </location>
</feature>
<comment type="caution">
    <text evidence="2">The sequence shown here is derived from an EMBL/GenBank/DDBJ whole genome shotgun (WGS) entry which is preliminary data.</text>
</comment>
<dbReference type="EMBL" id="LQXA01000040">
    <property type="protein sequence ID" value="KZC94561.1"/>
    <property type="molecule type" value="Genomic_DNA"/>
</dbReference>
<keyword evidence="1" id="KW-0812">Transmembrane</keyword>
<dbReference type="OrthoDB" id="3171769at2"/>
<gene>
    <name evidence="2" type="ORF">AWH51_12670</name>
</gene>
<feature type="transmembrane region" description="Helical" evidence="1">
    <location>
        <begin position="12"/>
        <end position="28"/>
    </location>
</feature>
<name>A0A154UZM9_9MICO</name>
<dbReference type="Proteomes" id="UP000076218">
    <property type="component" value="Unassembled WGS sequence"/>
</dbReference>
<dbReference type="RefSeq" id="WP_063072078.1">
    <property type="nucleotide sequence ID" value="NZ_LQXA01000040.1"/>
</dbReference>
<protein>
    <submittedName>
        <fullName evidence="2">Uncharacterized protein</fullName>
    </submittedName>
</protein>
<evidence type="ECO:0000313" key="2">
    <source>
        <dbReference type="EMBL" id="KZC94561.1"/>
    </source>
</evidence>
<dbReference type="AlphaFoldDB" id="A0A154UZM9"/>